<name>A0ABT5E4R1_9BACT</name>
<proteinExistence type="predicted"/>
<feature type="transmembrane region" description="Helical" evidence="1">
    <location>
        <begin position="26"/>
        <end position="48"/>
    </location>
</feature>
<protein>
    <recommendedName>
        <fullName evidence="4">HEAT repeat domain-containing protein</fullName>
    </recommendedName>
</protein>
<organism evidence="2 3">
    <name type="scientific">Nannocystis bainbridge</name>
    <dbReference type="NCBI Taxonomy" id="2995303"/>
    <lineage>
        <taxon>Bacteria</taxon>
        <taxon>Pseudomonadati</taxon>
        <taxon>Myxococcota</taxon>
        <taxon>Polyangia</taxon>
        <taxon>Nannocystales</taxon>
        <taxon>Nannocystaceae</taxon>
        <taxon>Nannocystis</taxon>
    </lineage>
</organism>
<gene>
    <name evidence="2" type="ORF">POL25_22785</name>
</gene>
<evidence type="ECO:0000256" key="1">
    <source>
        <dbReference type="SAM" id="Phobius"/>
    </source>
</evidence>
<accession>A0ABT5E4R1</accession>
<dbReference type="Gene3D" id="1.25.10.10">
    <property type="entry name" value="Leucine-rich Repeat Variant"/>
    <property type="match status" value="2"/>
</dbReference>
<keyword evidence="1" id="KW-0472">Membrane</keyword>
<dbReference type="SUPFAM" id="SSF48371">
    <property type="entry name" value="ARM repeat"/>
    <property type="match status" value="1"/>
</dbReference>
<dbReference type="EMBL" id="JAQNDL010000002">
    <property type="protein sequence ID" value="MDC0719747.1"/>
    <property type="molecule type" value="Genomic_DNA"/>
</dbReference>
<evidence type="ECO:0000313" key="3">
    <source>
        <dbReference type="Proteomes" id="UP001221686"/>
    </source>
</evidence>
<feature type="transmembrane region" description="Helical" evidence="1">
    <location>
        <begin position="120"/>
        <end position="140"/>
    </location>
</feature>
<keyword evidence="1" id="KW-0812">Transmembrane</keyword>
<feature type="transmembrane region" description="Helical" evidence="1">
    <location>
        <begin position="60"/>
        <end position="80"/>
    </location>
</feature>
<evidence type="ECO:0008006" key="4">
    <source>
        <dbReference type="Google" id="ProtNLM"/>
    </source>
</evidence>
<keyword evidence="1" id="KW-1133">Transmembrane helix</keyword>
<dbReference type="Proteomes" id="UP001221686">
    <property type="component" value="Unassembled WGS sequence"/>
</dbReference>
<evidence type="ECO:0000313" key="2">
    <source>
        <dbReference type="EMBL" id="MDC0719747.1"/>
    </source>
</evidence>
<dbReference type="InterPro" id="IPR016024">
    <property type="entry name" value="ARM-type_fold"/>
</dbReference>
<keyword evidence="3" id="KW-1185">Reference proteome</keyword>
<dbReference type="InterPro" id="IPR004155">
    <property type="entry name" value="PBS_lyase_HEAT"/>
</dbReference>
<comment type="caution">
    <text evidence="2">The sequence shown here is derived from an EMBL/GenBank/DDBJ whole genome shotgun (WGS) entry which is preliminary data.</text>
</comment>
<sequence length="458" mass="50348">MAPAEPSGPPPGYGPRARGVPVRNKLLVAAVTTNLAGMIAAVFLARLIREVPAEASTESMLLVAYYTALCVVAIADALLIDEFMFGGAFRLTHLQGKDPKFARASDEAAMVAATMQRSSVSFPIVLLLCGGVTYLLFNFVNQDFNSYYRRVGIHVSSLRGDEPESQPRRLQAIAELSMRRHPTIVPTLRQQLARGGEVGAWAAWSLGRFIDVTSERKAILGDLRETMKSPDPNLRREALISLARYQDRDVADALVGELERDLAAGVIDRRLLIAAGYIQVPKLLPALQQILQRGDEKAQRVAAWAIAQHRDQREAKDLDLMLTDRLPSAAFSVRCAIVFSLGILGNERANVPLMHAYDTATPEERATTCPVEVVYLRPDGQQDHFELLLPPENYENEIFKVLGQIRATTPEIRAAVEPWLERLAAAHKGDGTLTSERAQSLLEGIRSARDDSKVAAPE</sequence>
<dbReference type="InterPro" id="IPR011989">
    <property type="entry name" value="ARM-like"/>
</dbReference>
<reference evidence="2 3" key="1">
    <citation type="submission" date="2022-11" db="EMBL/GenBank/DDBJ databases">
        <title>Minimal conservation of predation-associated metabolite biosynthetic gene clusters underscores biosynthetic potential of Myxococcota including descriptions for ten novel species: Archangium lansinium sp. nov., Myxococcus landrumus sp. nov., Nannocystis bai.</title>
        <authorList>
            <person name="Ahearne A."/>
            <person name="Stevens C."/>
            <person name="Dowd S."/>
        </authorList>
    </citation>
    <scope>NUCLEOTIDE SEQUENCE [LARGE SCALE GENOMIC DNA]</scope>
    <source>
        <strain evidence="2 3">BB15-2</strain>
    </source>
</reference>
<dbReference type="RefSeq" id="WP_272088248.1">
    <property type="nucleotide sequence ID" value="NZ_JAQNDL010000002.1"/>
</dbReference>
<dbReference type="SMART" id="SM00567">
    <property type="entry name" value="EZ_HEAT"/>
    <property type="match status" value="2"/>
</dbReference>